<sequence length="190" mass="21076">MADAAVNCLVVIINAGLSESAAEHVPDVFLAHYCSKVKIKEYREENKGTMHIKSGLRIVYLPLPTRVIRGSWRKNTPPHPEMVEGSQEVNILIAWLGMKKRENYDILHSGAYHPLTIGYPRLGPEVWSAAPRRRTDHTQQVNLELQRPRKMIGGNGRKELSEGTQTPGSEEGAIGLLILAAGDGARDIHE</sequence>
<reference evidence="3" key="1">
    <citation type="submission" date="2008-07" db="EMBL/GenBank/DDBJ databases">
        <title>Annotation of Ajellomyces capsulatus strain H88.</title>
        <authorList>
            <person name="Champion M."/>
            <person name="Cuomo C."/>
            <person name="Ma L.-J."/>
            <person name="Henn M.R."/>
            <person name="Sil A."/>
            <person name="Goldman B."/>
            <person name="Young S.K."/>
            <person name="Kodira C.D."/>
            <person name="Zeng Q."/>
            <person name="Koehrsen M."/>
            <person name="Alvarado L."/>
            <person name="Berlin A."/>
            <person name="Borenstein D."/>
            <person name="Chen Z."/>
            <person name="Engels R."/>
            <person name="Freedman E."/>
            <person name="Gellesch M."/>
            <person name="Goldberg J."/>
            <person name="Griggs A."/>
            <person name="Gujja S."/>
            <person name="Heiman D."/>
            <person name="Hepburn T."/>
            <person name="Howarth C."/>
            <person name="Jen D."/>
            <person name="Larson L."/>
            <person name="Lewis B."/>
            <person name="Mehta T."/>
            <person name="Park D."/>
            <person name="Pearson M."/>
            <person name="Roberts A."/>
            <person name="Saif S."/>
            <person name="Shea T."/>
            <person name="Shenoy N."/>
            <person name="Sisk P."/>
            <person name="Stolte C."/>
            <person name="Sykes S."/>
            <person name="Walk T."/>
            <person name="White J."/>
            <person name="Yandava C."/>
            <person name="Klein B."/>
            <person name="McEwen J.G."/>
            <person name="Puccia R."/>
            <person name="Goldman G.H."/>
            <person name="Felipe M.S."/>
            <person name="Nino-Vega G."/>
            <person name="San-Blas G."/>
            <person name="Taylor J."/>
            <person name="Mendoza L."/>
            <person name="Galagan J."/>
            <person name="Nusbaum C."/>
            <person name="Birren B."/>
        </authorList>
    </citation>
    <scope>NUCLEOTIDE SEQUENCE [LARGE SCALE GENOMIC DNA]</scope>
    <source>
        <strain evidence="3">H88</strain>
    </source>
</reference>
<protein>
    <submittedName>
        <fullName evidence="2">Uncharacterized protein</fullName>
    </submittedName>
</protein>
<feature type="region of interest" description="Disordered" evidence="1">
    <location>
        <begin position="151"/>
        <end position="171"/>
    </location>
</feature>
<evidence type="ECO:0000313" key="2">
    <source>
        <dbReference type="EMBL" id="EGC47456.1"/>
    </source>
</evidence>
<accession>F0UMY9</accession>
<dbReference type="HOGENOM" id="CLU_1488627_0_0_1"/>
<gene>
    <name evidence="2" type="ORF">HCEG_06671</name>
</gene>
<evidence type="ECO:0000256" key="1">
    <source>
        <dbReference type="SAM" id="MobiDB-lite"/>
    </source>
</evidence>
<name>F0UMY9_AJEC8</name>
<organism evidence="3">
    <name type="scientific">Ajellomyces capsulatus (strain H88)</name>
    <name type="common">Darling's disease fungus</name>
    <name type="synonym">Histoplasma capsulatum</name>
    <dbReference type="NCBI Taxonomy" id="544711"/>
    <lineage>
        <taxon>Eukaryota</taxon>
        <taxon>Fungi</taxon>
        <taxon>Dikarya</taxon>
        <taxon>Ascomycota</taxon>
        <taxon>Pezizomycotina</taxon>
        <taxon>Eurotiomycetes</taxon>
        <taxon>Eurotiomycetidae</taxon>
        <taxon>Onygenales</taxon>
        <taxon>Ajellomycetaceae</taxon>
        <taxon>Histoplasma</taxon>
    </lineage>
</organism>
<proteinExistence type="predicted"/>
<dbReference type="AlphaFoldDB" id="F0UMY9"/>
<dbReference type="OMA" id="TMHIKSG"/>
<dbReference type="EMBL" id="DS990640">
    <property type="protein sequence ID" value="EGC47456.1"/>
    <property type="molecule type" value="Genomic_DNA"/>
</dbReference>
<dbReference type="Proteomes" id="UP000008142">
    <property type="component" value="Unassembled WGS sequence"/>
</dbReference>
<evidence type="ECO:0000313" key="3">
    <source>
        <dbReference type="Proteomes" id="UP000008142"/>
    </source>
</evidence>
<dbReference type="OrthoDB" id="10563580at2759"/>